<proteinExistence type="predicted"/>
<evidence type="ECO:0000313" key="2">
    <source>
        <dbReference type="Proteomes" id="UP000750711"/>
    </source>
</evidence>
<dbReference type="AlphaFoldDB" id="A0A9P8RQI8"/>
<protein>
    <submittedName>
        <fullName evidence="1">Uncharacterized protein</fullName>
    </submittedName>
</protein>
<name>A0A9P8RQI8_9PEZI</name>
<dbReference type="Proteomes" id="UP000750711">
    <property type="component" value="Unassembled WGS sequence"/>
</dbReference>
<keyword evidence="2" id="KW-1185">Reference proteome</keyword>
<reference evidence="1" key="1">
    <citation type="submission" date="2021-03" db="EMBL/GenBank/DDBJ databases">
        <title>Comparative genomics and phylogenomic investigation of the class Geoglossomycetes provide insights into ecological specialization and systematics.</title>
        <authorList>
            <person name="Melie T."/>
            <person name="Pirro S."/>
            <person name="Miller A.N."/>
            <person name="Quandt A."/>
        </authorList>
    </citation>
    <scope>NUCLEOTIDE SEQUENCE</scope>
    <source>
        <strain evidence="1">CAQ_001_2017</strain>
    </source>
</reference>
<accession>A0A9P8RQI8</accession>
<sequence length="92" mass="10856">MPKQSLQPAIEEEVAEALHHFRKIQYKEHKEVTCQLAAYNATIVKKETLYQKTDNKDKEASELTEILAAWKVYVKCFFIENIKLQKKEKCRV</sequence>
<gene>
    <name evidence="1" type="ORF">GP486_003548</name>
</gene>
<comment type="caution">
    <text evidence="1">The sequence shown here is derived from an EMBL/GenBank/DDBJ whole genome shotgun (WGS) entry which is preliminary data.</text>
</comment>
<evidence type="ECO:0000313" key="1">
    <source>
        <dbReference type="EMBL" id="KAH0559933.1"/>
    </source>
</evidence>
<organism evidence="1 2">
    <name type="scientific">Trichoglossum hirsutum</name>
    <dbReference type="NCBI Taxonomy" id="265104"/>
    <lineage>
        <taxon>Eukaryota</taxon>
        <taxon>Fungi</taxon>
        <taxon>Dikarya</taxon>
        <taxon>Ascomycota</taxon>
        <taxon>Pezizomycotina</taxon>
        <taxon>Geoglossomycetes</taxon>
        <taxon>Geoglossales</taxon>
        <taxon>Geoglossaceae</taxon>
        <taxon>Trichoglossum</taxon>
    </lineage>
</organism>
<dbReference type="EMBL" id="JAGHQM010000486">
    <property type="protein sequence ID" value="KAH0559933.1"/>
    <property type="molecule type" value="Genomic_DNA"/>
</dbReference>